<organism evidence="1">
    <name type="scientific">Nothobranchius kuhntae</name>
    <name type="common">Beira killifish</name>
    <dbReference type="NCBI Taxonomy" id="321403"/>
    <lineage>
        <taxon>Eukaryota</taxon>
        <taxon>Metazoa</taxon>
        <taxon>Chordata</taxon>
        <taxon>Craniata</taxon>
        <taxon>Vertebrata</taxon>
        <taxon>Euteleostomi</taxon>
        <taxon>Actinopterygii</taxon>
        <taxon>Neopterygii</taxon>
        <taxon>Teleostei</taxon>
        <taxon>Neoteleostei</taxon>
        <taxon>Acanthomorphata</taxon>
        <taxon>Ovalentaria</taxon>
        <taxon>Atherinomorphae</taxon>
        <taxon>Cyprinodontiformes</taxon>
        <taxon>Nothobranchiidae</taxon>
        <taxon>Nothobranchius</taxon>
    </lineage>
</organism>
<proteinExistence type="predicted"/>
<dbReference type="EMBL" id="HAED01002316">
    <property type="protein sequence ID" value="SBQ88161.1"/>
    <property type="molecule type" value="Transcribed_RNA"/>
</dbReference>
<protein>
    <submittedName>
        <fullName evidence="1">Uncharacterized protein</fullName>
    </submittedName>
</protein>
<feature type="non-terminal residue" evidence="1">
    <location>
        <position position="89"/>
    </location>
</feature>
<reference evidence="1" key="2">
    <citation type="submission" date="2016-06" db="EMBL/GenBank/DDBJ databases">
        <title>The genome of a short-lived fish provides insights into sex chromosome evolution and the genetic control of aging.</title>
        <authorList>
            <person name="Reichwald K."/>
            <person name="Felder M."/>
            <person name="Petzold A."/>
            <person name="Koch P."/>
            <person name="Groth M."/>
            <person name="Platzer M."/>
        </authorList>
    </citation>
    <scope>NUCLEOTIDE SEQUENCE</scope>
    <source>
        <tissue evidence="1">Brain</tissue>
    </source>
</reference>
<accession>A0A1A8HUU3</accession>
<dbReference type="AlphaFoldDB" id="A0A1A8HUU3"/>
<gene>
    <name evidence="1" type="primary">Nfu_g_1_007769</name>
</gene>
<reference evidence="1" key="1">
    <citation type="submission" date="2016-05" db="EMBL/GenBank/DDBJ databases">
        <authorList>
            <person name="Lavstsen T."/>
            <person name="Jespersen J.S."/>
        </authorList>
    </citation>
    <scope>NUCLEOTIDE SEQUENCE</scope>
    <source>
        <tissue evidence="1">Brain</tissue>
    </source>
</reference>
<name>A0A1A8HUU3_NOTKU</name>
<sequence length="89" mass="9731">PRALVSTCRSPIPPPRDNIRRYKINVTAALDSVSTRHMIGLLSQSPSNDEYGALKNSLLRLHQLSDERADRLLSLNGLGDSGLGRYTGS</sequence>
<feature type="non-terminal residue" evidence="1">
    <location>
        <position position="1"/>
    </location>
</feature>
<evidence type="ECO:0000313" key="1">
    <source>
        <dbReference type="EMBL" id="SBQ88161.1"/>
    </source>
</evidence>